<evidence type="ECO:0000313" key="8">
    <source>
        <dbReference type="Proteomes" id="UP000001593"/>
    </source>
</evidence>
<name>A7SJE2_NEMVE</name>
<dbReference type="AlphaFoldDB" id="A7SJE2"/>
<feature type="domain" description="Protein kinase" evidence="6">
    <location>
        <begin position="1"/>
        <end position="241"/>
    </location>
</feature>
<dbReference type="PROSITE" id="PS50011">
    <property type="entry name" value="PROTEIN_KINASE_DOM"/>
    <property type="match status" value="1"/>
</dbReference>
<evidence type="ECO:0000256" key="2">
    <source>
        <dbReference type="ARBA" id="ARBA00022741"/>
    </source>
</evidence>
<dbReference type="FunFam" id="1.10.510.10:FF:000554">
    <property type="entry name" value="Predicted protein"/>
    <property type="match status" value="1"/>
</dbReference>
<keyword evidence="4" id="KW-0067">ATP-binding</keyword>
<dbReference type="EMBL" id="DS469677">
    <property type="protein sequence ID" value="EDO36167.1"/>
    <property type="molecule type" value="Genomic_DNA"/>
</dbReference>
<protein>
    <recommendedName>
        <fullName evidence="6">Protein kinase domain-containing protein</fullName>
    </recommendedName>
</protein>
<dbReference type="InParanoid" id="A7SJE2"/>
<dbReference type="PhylomeDB" id="A7SJE2"/>
<dbReference type="PROSITE" id="PS00109">
    <property type="entry name" value="PROTEIN_KINASE_TYR"/>
    <property type="match status" value="1"/>
</dbReference>
<dbReference type="InterPro" id="IPR011009">
    <property type="entry name" value="Kinase-like_dom_sf"/>
</dbReference>
<evidence type="ECO:0000259" key="6">
    <source>
        <dbReference type="PROSITE" id="PS50011"/>
    </source>
</evidence>
<dbReference type="GO" id="GO:0007169">
    <property type="term" value="P:cell surface receptor protein tyrosine kinase signaling pathway"/>
    <property type="evidence" value="ECO:0000318"/>
    <property type="project" value="GO_Central"/>
</dbReference>
<dbReference type="PIRSF" id="PIRSF000654">
    <property type="entry name" value="Integrin-linked_kinase"/>
    <property type="match status" value="1"/>
</dbReference>
<dbReference type="InterPro" id="IPR001245">
    <property type="entry name" value="Ser-Thr/Tyr_kinase_cat_dom"/>
</dbReference>
<dbReference type="InterPro" id="IPR008266">
    <property type="entry name" value="Tyr_kinase_AS"/>
</dbReference>
<dbReference type="InterPro" id="IPR000719">
    <property type="entry name" value="Prot_kinase_dom"/>
</dbReference>
<dbReference type="SUPFAM" id="SSF56112">
    <property type="entry name" value="Protein kinase-like (PK-like)"/>
    <property type="match status" value="1"/>
</dbReference>
<dbReference type="GO" id="GO:0005886">
    <property type="term" value="C:plasma membrane"/>
    <property type="evidence" value="ECO:0000318"/>
    <property type="project" value="GO_Central"/>
</dbReference>
<dbReference type="OMA" id="MIIVEFA"/>
<evidence type="ECO:0000256" key="3">
    <source>
        <dbReference type="ARBA" id="ARBA00022777"/>
    </source>
</evidence>
<dbReference type="Gene3D" id="3.30.200.20">
    <property type="entry name" value="Phosphorylase Kinase, domain 1"/>
    <property type="match status" value="1"/>
</dbReference>
<accession>A7SJE2</accession>
<keyword evidence="5" id="KW-0829">Tyrosine-protein kinase</keyword>
<reference evidence="7 8" key="1">
    <citation type="journal article" date="2007" name="Science">
        <title>Sea anemone genome reveals ancestral eumetazoan gene repertoire and genomic organization.</title>
        <authorList>
            <person name="Putnam N.H."/>
            <person name="Srivastava M."/>
            <person name="Hellsten U."/>
            <person name="Dirks B."/>
            <person name="Chapman J."/>
            <person name="Salamov A."/>
            <person name="Terry A."/>
            <person name="Shapiro H."/>
            <person name="Lindquist E."/>
            <person name="Kapitonov V.V."/>
            <person name="Jurka J."/>
            <person name="Genikhovich G."/>
            <person name="Grigoriev I.V."/>
            <person name="Lucas S.M."/>
            <person name="Steele R.E."/>
            <person name="Finnerty J.R."/>
            <person name="Technau U."/>
            <person name="Martindale M.Q."/>
            <person name="Rokhsar D.S."/>
        </authorList>
    </citation>
    <scope>NUCLEOTIDE SEQUENCE [LARGE SCALE GENOMIC DNA]</scope>
    <source>
        <strain evidence="8">CH2 X CH6</strain>
    </source>
</reference>
<dbReference type="HOGENOM" id="CLU_000288_7_40_1"/>
<sequence length="244" mass="28066">ASEEALRDLVQELELMHSVGHHRNLLNLIGACTDSEKLMIIVEFANDGCLLDLLHQARGDLQSPRIYQNIEPRHSEVVLGQTRRLEIALDVAQGMDYLASKRCVHRDLAARNVLIADGVAKVADFGLSRNIYETGEYEKTTRGKLPTRWMSLESLETRKFTLESDVWSYGVLLWEIETRGLTPNAGLNYREMIARYRKGYRLERPPDCDQGLYEIMRRCWLAIPKSRPTFSDIVEQLTELLWTC</sequence>
<dbReference type="eggNOG" id="KOG0200">
    <property type="taxonomic scope" value="Eukaryota"/>
</dbReference>
<keyword evidence="3" id="KW-0418">Kinase</keyword>
<evidence type="ECO:0000256" key="5">
    <source>
        <dbReference type="ARBA" id="ARBA00023137"/>
    </source>
</evidence>
<dbReference type="STRING" id="45351.A7SJE2"/>
<dbReference type="Gene3D" id="1.10.510.10">
    <property type="entry name" value="Transferase(Phosphotransferase) domain 1"/>
    <property type="match status" value="1"/>
</dbReference>
<dbReference type="InterPro" id="IPR020635">
    <property type="entry name" value="Tyr_kinase_cat_dom"/>
</dbReference>
<dbReference type="PRINTS" id="PR00109">
    <property type="entry name" value="TYRKINASE"/>
</dbReference>
<keyword evidence="2" id="KW-0547">Nucleotide-binding</keyword>
<dbReference type="KEGG" id="nve:5507586"/>
<organism evidence="7 8">
    <name type="scientific">Nematostella vectensis</name>
    <name type="common">Starlet sea anemone</name>
    <dbReference type="NCBI Taxonomy" id="45351"/>
    <lineage>
        <taxon>Eukaryota</taxon>
        <taxon>Metazoa</taxon>
        <taxon>Cnidaria</taxon>
        <taxon>Anthozoa</taxon>
        <taxon>Hexacorallia</taxon>
        <taxon>Actiniaria</taxon>
        <taxon>Edwardsiidae</taxon>
        <taxon>Nematostella</taxon>
    </lineage>
</organism>
<evidence type="ECO:0000256" key="1">
    <source>
        <dbReference type="ARBA" id="ARBA00022679"/>
    </source>
</evidence>
<dbReference type="Pfam" id="PF07714">
    <property type="entry name" value="PK_Tyr_Ser-Thr"/>
    <property type="match status" value="1"/>
</dbReference>
<dbReference type="GO" id="GO:0004714">
    <property type="term" value="F:transmembrane receptor protein tyrosine kinase activity"/>
    <property type="evidence" value="ECO:0000318"/>
    <property type="project" value="GO_Central"/>
</dbReference>
<dbReference type="InterPro" id="IPR050122">
    <property type="entry name" value="RTK"/>
</dbReference>
<dbReference type="PANTHER" id="PTHR24416">
    <property type="entry name" value="TYROSINE-PROTEIN KINASE RECEPTOR"/>
    <property type="match status" value="1"/>
</dbReference>
<gene>
    <name evidence="7" type="ORF">NEMVEDRAFT_v1g120496</name>
</gene>
<dbReference type="GO" id="GO:0005524">
    <property type="term" value="F:ATP binding"/>
    <property type="evidence" value="ECO:0007669"/>
    <property type="project" value="UniProtKB-KW"/>
</dbReference>
<dbReference type="CDD" id="cd00192">
    <property type="entry name" value="PTKc"/>
    <property type="match status" value="1"/>
</dbReference>
<proteinExistence type="predicted"/>
<dbReference type="SMART" id="SM00219">
    <property type="entry name" value="TyrKc"/>
    <property type="match status" value="1"/>
</dbReference>
<dbReference type="GO" id="GO:0043235">
    <property type="term" value="C:receptor complex"/>
    <property type="evidence" value="ECO:0000318"/>
    <property type="project" value="GO_Central"/>
</dbReference>
<evidence type="ECO:0000313" key="7">
    <source>
        <dbReference type="EMBL" id="EDO36167.1"/>
    </source>
</evidence>
<keyword evidence="8" id="KW-1185">Reference proteome</keyword>
<dbReference type="PANTHER" id="PTHR24416:SF617">
    <property type="entry name" value="RET ONCOGENE, ISOFORM A"/>
    <property type="match status" value="1"/>
</dbReference>
<dbReference type="Proteomes" id="UP000001593">
    <property type="component" value="Unassembled WGS sequence"/>
</dbReference>
<feature type="non-terminal residue" evidence="7">
    <location>
        <position position="244"/>
    </location>
</feature>
<keyword evidence="1" id="KW-0808">Transferase</keyword>
<evidence type="ECO:0000256" key="4">
    <source>
        <dbReference type="ARBA" id="ARBA00022840"/>
    </source>
</evidence>